<sequence length="125" mass="13650">MDGVLGKLAELRDRGFQFMNIPDEDGRLDRIMGYRQLRGFVDTILFRSEHDAKAGRMPAVHDSTQPGKAVWLFEGSLAEAIDRLLELPPPGAPAAPTLSGSAAAPDLVPTHLNPFRIWTSQEGIA</sequence>
<dbReference type="EMBL" id="JACHIR010000001">
    <property type="protein sequence ID" value="MBB5892554.1"/>
    <property type="molecule type" value="Genomic_DNA"/>
</dbReference>
<dbReference type="RefSeq" id="WP_184863382.1">
    <property type="nucleotide sequence ID" value="NZ_BAAAWY010000004.1"/>
</dbReference>
<evidence type="ECO:0000313" key="1">
    <source>
        <dbReference type="EMBL" id="MBB5892554.1"/>
    </source>
</evidence>
<gene>
    <name evidence="1" type="ORF">BJ998_003750</name>
</gene>
<organism evidence="1 2">
    <name type="scientific">Kutzneria kofuensis</name>
    <dbReference type="NCBI Taxonomy" id="103725"/>
    <lineage>
        <taxon>Bacteria</taxon>
        <taxon>Bacillati</taxon>
        <taxon>Actinomycetota</taxon>
        <taxon>Actinomycetes</taxon>
        <taxon>Pseudonocardiales</taxon>
        <taxon>Pseudonocardiaceae</taxon>
        <taxon>Kutzneria</taxon>
    </lineage>
</organism>
<name>A0A7W9NHH0_9PSEU</name>
<dbReference type="AlphaFoldDB" id="A0A7W9NHH0"/>
<proteinExistence type="predicted"/>
<evidence type="ECO:0000313" key="2">
    <source>
        <dbReference type="Proteomes" id="UP000585638"/>
    </source>
</evidence>
<reference evidence="1 2" key="1">
    <citation type="submission" date="2020-08" db="EMBL/GenBank/DDBJ databases">
        <title>Sequencing the genomes of 1000 actinobacteria strains.</title>
        <authorList>
            <person name="Klenk H.-P."/>
        </authorList>
    </citation>
    <scope>NUCLEOTIDE SEQUENCE [LARGE SCALE GENOMIC DNA]</scope>
    <source>
        <strain evidence="1 2">DSM 43851</strain>
    </source>
</reference>
<keyword evidence="2" id="KW-1185">Reference proteome</keyword>
<protein>
    <submittedName>
        <fullName evidence="1">Uncharacterized protein</fullName>
    </submittedName>
</protein>
<comment type="caution">
    <text evidence="1">The sequence shown here is derived from an EMBL/GenBank/DDBJ whole genome shotgun (WGS) entry which is preliminary data.</text>
</comment>
<dbReference type="Proteomes" id="UP000585638">
    <property type="component" value="Unassembled WGS sequence"/>
</dbReference>
<accession>A0A7W9NHH0</accession>